<reference evidence="2 3" key="1">
    <citation type="submission" date="2018-03" db="EMBL/GenBank/DDBJ databases">
        <title>Genomic Encyclopedia of Archaeal and Bacterial Type Strains, Phase II (KMG-II): from individual species to whole genera.</title>
        <authorList>
            <person name="Goeker M."/>
        </authorList>
    </citation>
    <scope>NUCLEOTIDE SEQUENCE [LARGE SCALE GENOMIC DNA]</scope>
    <source>
        <strain evidence="2 3">DSM 13175</strain>
    </source>
</reference>
<proteinExistence type="predicted"/>
<dbReference type="AlphaFoldDB" id="A0A2T0W983"/>
<name>A0A2T0W983_9LACT</name>
<feature type="region of interest" description="Disordered" evidence="1">
    <location>
        <begin position="65"/>
        <end position="88"/>
    </location>
</feature>
<gene>
    <name evidence="2" type="ORF">CLV38_10550</name>
</gene>
<dbReference type="Proteomes" id="UP000238205">
    <property type="component" value="Unassembled WGS sequence"/>
</dbReference>
<organism evidence="2 3">
    <name type="scientific">Alkalibacterium olivapovliticus</name>
    <dbReference type="NCBI Taxonomy" id="99907"/>
    <lineage>
        <taxon>Bacteria</taxon>
        <taxon>Bacillati</taxon>
        <taxon>Bacillota</taxon>
        <taxon>Bacilli</taxon>
        <taxon>Lactobacillales</taxon>
        <taxon>Carnobacteriaceae</taxon>
        <taxon>Alkalibacterium</taxon>
    </lineage>
</organism>
<evidence type="ECO:0000313" key="3">
    <source>
        <dbReference type="Proteomes" id="UP000238205"/>
    </source>
</evidence>
<protein>
    <submittedName>
        <fullName evidence="2">Uncharacterized protein</fullName>
    </submittedName>
</protein>
<sequence length="103" mass="11206">MSDTAVIYMANGKTYTVNSSPSSLHESLSQNNQSGDLLKKVHLVNGKEVLVNPAHIIAVETSEMSNMDVSTSDKPDPVADENRKDANLKAAKEFKKDLDGNME</sequence>
<accession>A0A2T0W983</accession>
<comment type="caution">
    <text evidence="2">The sequence shown here is derived from an EMBL/GenBank/DDBJ whole genome shotgun (WGS) entry which is preliminary data.</text>
</comment>
<evidence type="ECO:0000256" key="1">
    <source>
        <dbReference type="SAM" id="MobiDB-lite"/>
    </source>
</evidence>
<dbReference type="OrthoDB" id="2166676at2"/>
<feature type="compositionally biased region" description="Basic and acidic residues" evidence="1">
    <location>
        <begin position="71"/>
        <end position="88"/>
    </location>
</feature>
<dbReference type="EMBL" id="PVTO01000005">
    <property type="protein sequence ID" value="PRY83270.1"/>
    <property type="molecule type" value="Genomic_DNA"/>
</dbReference>
<keyword evidence="3" id="KW-1185">Reference proteome</keyword>
<evidence type="ECO:0000313" key="2">
    <source>
        <dbReference type="EMBL" id="PRY83270.1"/>
    </source>
</evidence>
<dbReference type="RefSeq" id="WP_106191733.1">
    <property type="nucleotide sequence ID" value="NZ_PVTO01000005.1"/>
</dbReference>